<organism evidence="1 2">
    <name type="scientific">Durusdinium trenchii</name>
    <dbReference type="NCBI Taxonomy" id="1381693"/>
    <lineage>
        <taxon>Eukaryota</taxon>
        <taxon>Sar</taxon>
        <taxon>Alveolata</taxon>
        <taxon>Dinophyceae</taxon>
        <taxon>Suessiales</taxon>
        <taxon>Symbiodiniaceae</taxon>
        <taxon>Durusdinium</taxon>
    </lineage>
</organism>
<comment type="caution">
    <text evidence="1">The sequence shown here is derived from an EMBL/GenBank/DDBJ whole genome shotgun (WGS) entry which is preliminary data.</text>
</comment>
<protein>
    <submittedName>
        <fullName evidence="1">Uncharacterized protein</fullName>
    </submittedName>
</protein>
<gene>
    <name evidence="1" type="ORF">CCMP2556_LOCUS25475</name>
</gene>
<proteinExistence type="predicted"/>
<evidence type="ECO:0000313" key="1">
    <source>
        <dbReference type="EMBL" id="CAK9049863.1"/>
    </source>
</evidence>
<name>A0ABP0MFJ4_9DINO</name>
<evidence type="ECO:0000313" key="2">
    <source>
        <dbReference type="Proteomes" id="UP001642484"/>
    </source>
</evidence>
<reference evidence="1 2" key="1">
    <citation type="submission" date="2024-02" db="EMBL/GenBank/DDBJ databases">
        <authorList>
            <person name="Chen Y."/>
            <person name="Shah S."/>
            <person name="Dougan E. K."/>
            <person name="Thang M."/>
            <person name="Chan C."/>
        </authorList>
    </citation>
    <scope>NUCLEOTIDE SEQUENCE [LARGE SCALE GENOMIC DNA]</scope>
</reference>
<dbReference type="EMBL" id="CAXAMN010017125">
    <property type="protein sequence ID" value="CAK9049863.1"/>
    <property type="molecule type" value="Genomic_DNA"/>
</dbReference>
<dbReference type="Proteomes" id="UP001642484">
    <property type="component" value="Unassembled WGS sequence"/>
</dbReference>
<accession>A0ABP0MFJ4</accession>
<keyword evidence="2" id="KW-1185">Reference proteome</keyword>
<sequence>MVPDGLRLGLVGFCGSGTQVNGIFEHVRFMSKECFVLGALPLYQCSTLKMLQWKPGQLFMVKGKAHSLRRDASSALTVLLIVTHRGVVSRNGRKYGIISQLLTAETPCAFLGALDFEGGEPWRPSHFFFRPNLCVLRLSQRVMCCAEMRSPTS</sequence>